<feature type="binding site" evidence="6">
    <location>
        <position position="156"/>
    </location>
    <ligand>
        <name>NAD(+)</name>
        <dbReference type="ChEBI" id="CHEBI:57540"/>
    </ligand>
</feature>
<dbReference type="GO" id="GO:0050661">
    <property type="term" value="F:NADP binding"/>
    <property type="evidence" value="ECO:0007669"/>
    <property type="project" value="UniProtKB-UniRule"/>
</dbReference>
<dbReference type="EMBL" id="CP002772">
    <property type="protein sequence ID" value="AEG17888.1"/>
    <property type="molecule type" value="Genomic_DNA"/>
</dbReference>
<evidence type="ECO:0000256" key="1">
    <source>
        <dbReference type="ARBA" id="ARBA00008331"/>
    </source>
</evidence>
<dbReference type="PANTHER" id="PTHR31873">
    <property type="entry name" value="L-ASPARTATE DEHYDROGENASE-RELATED"/>
    <property type="match status" value="1"/>
</dbReference>
<evidence type="ECO:0000259" key="8">
    <source>
        <dbReference type="Pfam" id="PF03447"/>
    </source>
</evidence>
<dbReference type="GO" id="GO:0016639">
    <property type="term" value="F:oxidoreductase activity, acting on the CH-NH2 group of donors, NAD or NADP as acceptor"/>
    <property type="evidence" value="ECO:0007669"/>
    <property type="project" value="UniProtKB-UniRule"/>
</dbReference>
<dbReference type="PIRSF" id="PIRSF005227">
    <property type="entry name" value="Asp_dh_NAD_syn"/>
    <property type="match status" value="1"/>
</dbReference>
<evidence type="ECO:0000313" key="9">
    <source>
        <dbReference type="EMBL" id="AEG17888.1"/>
    </source>
</evidence>
<accession>F6D1T5</accession>
<dbReference type="InterPro" id="IPR022487">
    <property type="entry name" value="Asp_DH_arc"/>
</dbReference>
<keyword evidence="5 6" id="KW-0520">NAD</keyword>
<dbReference type="InterPro" id="IPR002811">
    <property type="entry name" value="Asp_DH"/>
</dbReference>
<comment type="miscellaneous">
    <text evidence="6">The iminoaspartate product is unstable in aqueous solution and can decompose to oxaloacetate and ammonia.</text>
</comment>
<comment type="similarity">
    <text evidence="1 6">Belongs to the L-aspartate dehydrogenase family.</text>
</comment>
<dbReference type="NCBIfam" id="TIGR03855">
    <property type="entry name" value="NAD_NadX"/>
    <property type="match status" value="1"/>
</dbReference>
<dbReference type="GeneID" id="10668363"/>
<evidence type="ECO:0000256" key="3">
    <source>
        <dbReference type="ARBA" id="ARBA00022857"/>
    </source>
</evidence>
<sequence>MNKTVMHELLEINRIESTFPLCSSENLADDHEQSVKVVGILGCGAIANIITNFAAEGKLGVDVNFFYDKDIERAENLASQVDGTVLLSIEDMLDKVDLVIEAASPQAVREVVPTIIGAGVDMIVMSVGALLDNELRERLDKLAKENNAKIYAPSGAIVGIDGIKAASIGKIQSASLVTRKPPRSLGISTDEEKILYEGKAGDAVLKFPMNINVAATLSLACGMEVDVKIIADPAVDRNMHEVHVIGEFGEFKTITENMPCATNPKTSTLAAYAAIRLLKSLNENLKIGT</sequence>
<feature type="binding site" evidence="6">
    <location>
        <position position="212"/>
    </location>
    <ligand>
        <name>NAD(+)</name>
        <dbReference type="ChEBI" id="CHEBI:57540"/>
    </ligand>
</feature>
<dbReference type="NCBIfam" id="NF009829">
    <property type="entry name" value="PRK13303.1-4"/>
    <property type="match status" value="1"/>
</dbReference>
<comment type="pathway">
    <text evidence="6">Cofactor biosynthesis; NAD(+) biosynthesis; iminoaspartate from L-aspartate (dehydrogenase route): step 1/1.</text>
</comment>
<dbReference type="UniPathway" id="UPA00253">
    <property type="reaction ID" value="UER00456"/>
</dbReference>
<dbReference type="InterPro" id="IPR005106">
    <property type="entry name" value="Asp/hSer_DH_NAD-bd"/>
</dbReference>
<evidence type="ECO:0000256" key="6">
    <source>
        <dbReference type="HAMAP-Rule" id="MF_01265"/>
    </source>
</evidence>
<feature type="domain" description="Aspartate/homoserine dehydrogenase NAD-binding" evidence="8">
    <location>
        <begin position="42"/>
        <end position="153"/>
    </location>
</feature>
<feature type="active site" evidence="6">
    <location>
        <position position="240"/>
    </location>
</feature>
<evidence type="ECO:0000313" key="10">
    <source>
        <dbReference type="Proteomes" id="UP000009231"/>
    </source>
</evidence>
<keyword evidence="3 6" id="KW-0521">NADP</keyword>
<dbReference type="HOGENOM" id="CLU_089550_0_0_2"/>
<reference evidence="9 10" key="1">
    <citation type="journal article" date="2014" name="Int. J. Syst. Evol. Microbiol.">
        <title>Methanobacterium paludis sp. nov. and a novel strain of Methanobacterium lacus isolated from northern peatlands.</title>
        <authorList>
            <person name="Cadillo-Quiroz H."/>
            <person name="Brauer S.L."/>
            <person name="Goodson N."/>
            <person name="Yavitt J.B."/>
            <person name="Zinder S.H."/>
        </authorList>
    </citation>
    <scope>NUCLEOTIDE SEQUENCE [LARGE SCALE GENOMIC DNA]</scope>
    <source>
        <strain evidence="10">DSM 25820 / JCM 18151 / SWAN1</strain>
    </source>
</reference>
<name>F6D1T5_METPW</name>
<dbReference type="GO" id="GO:0033735">
    <property type="term" value="F:aspartate dehydrogenase [NAD(P)+] activity"/>
    <property type="evidence" value="ECO:0007669"/>
    <property type="project" value="UniProtKB-EC"/>
</dbReference>
<dbReference type="AlphaFoldDB" id="F6D1T5"/>
<dbReference type="Proteomes" id="UP000009231">
    <property type="component" value="Chromosome"/>
</dbReference>
<dbReference type="eggNOG" id="arCOG00254">
    <property type="taxonomic scope" value="Archaea"/>
</dbReference>
<organism evidence="9 10">
    <name type="scientific">Methanobacterium paludis (strain DSM 25820 / JCM 18151 / SWAN1)</name>
    <dbReference type="NCBI Taxonomy" id="868131"/>
    <lineage>
        <taxon>Archaea</taxon>
        <taxon>Methanobacteriati</taxon>
        <taxon>Methanobacteriota</taxon>
        <taxon>Methanomada group</taxon>
        <taxon>Methanobacteria</taxon>
        <taxon>Methanobacteriales</taxon>
        <taxon>Methanobacteriaceae</taxon>
        <taxon>Methanobacterium</taxon>
    </lineage>
</organism>
<comment type="catalytic activity">
    <reaction evidence="6">
        <text>L-aspartate + NADP(+) + H2O = oxaloacetate + NH4(+) + NADPH + H(+)</text>
        <dbReference type="Rhea" id="RHEA:11784"/>
        <dbReference type="ChEBI" id="CHEBI:15377"/>
        <dbReference type="ChEBI" id="CHEBI:15378"/>
        <dbReference type="ChEBI" id="CHEBI:16452"/>
        <dbReference type="ChEBI" id="CHEBI:28938"/>
        <dbReference type="ChEBI" id="CHEBI:29991"/>
        <dbReference type="ChEBI" id="CHEBI:57783"/>
        <dbReference type="ChEBI" id="CHEBI:58349"/>
        <dbReference type="EC" id="1.4.1.21"/>
    </reaction>
</comment>
<evidence type="ECO:0000256" key="2">
    <source>
        <dbReference type="ARBA" id="ARBA00022642"/>
    </source>
</evidence>
<dbReference type="NCBIfam" id="NF009830">
    <property type="entry name" value="PRK13304.1"/>
    <property type="match status" value="1"/>
</dbReference>
<dbReference type="SUPFAM" id="SSF55347">
    <property type="entry name" value="Glyceraldehyde-3-phosphate dehydrogenase-like, C-terminal domain"/>
    <property type="match status" value="1"/>
</dbReference>
<protein>
    <recommendedName>
        <fullName evidence="6">L-aspartate dehydrogenase</fullName>
        <ecNumber evidence="6">1.4.1.21</ecNumber>
    </recommendedName>
</protein>
<dbReference type="Gene3D" id="3.40.50.720">
    <property type="entry name" value="NAD(P)-binding Rossmann-like Domain"/>
    <property type="match status" value="1"/>
</dbReference>
<gene>
    <name evidence="6" type="primary">nadX</name>
    <name evidence="9" type="ordered locus">MSWAN_0861</name>
</gene>
<evidence type="ECO:0000259" key="7">
    <source>
        <dbReference type="Pfam" id="PF01958"/>
    </source>
</evidence>
<dbReference type="RefSeq" id="WP_013825390.1">
    <property type="nucleotide sequence ID" value="NC_015574.1"/>
</dbReference>
<feature type="domain" description="Aspartate dehydrogenase" evidence="7">
    <location>
        <begin position="190"/>
        <end position="275"/>
    </location>
</feature>
<keyword evidence="2 6" id="KW-0662">Pyridine nucleotide biosynthesis</keyword>
<dbReference type="EC" id="1.4.1.21" evidence="6"/>
<keyword evidence="10" id="KW-1185">Reference proteome</keyword>
<comment type="catalytic activity">
    <reaction evidence="6">
        <text>L-aspartate + NAD(+) + H2O = oxaloacetate + NH4(+) + NADH + H(+)</text>
        <dbReference type="Rhea" id="RHEA:11788"/>
        <dbReference type="ChEBI" id="CHEBI:15377"/>
        <dbReference type="ChEBI" id="CHEBI:15378"/>
        <dbReference type="ChEBI" id="CHEBI:16452"/>
        <dbReference type="ChEBI" id="CHEBI:28938"/>
        <dbReference type="ChEBI" id="CHEBI:29991"/>
        <dbReference type="ChEBI" id="CHEBI:57540"/>
        <dbReference type="ChEBI" id="CHEBI:57945"/>
        <dbReference type="EC" id="1.4.1.21"/>
    </reaction>
</comment>
<dbReference type="Pfam" id="PF03447">
    <property type="entry name" value="NAD_binding_3"/>
    <property type="match status" value="1"/>
</dbReference>
<dbReference type="KEGG" id="mew:MSWAN_0861"/>
<dbReference type="GO" id="GO:0051287">
    <property type="term" value="F:NAD binding"/>
    <property type="evidence" value="ECO:0007669"/>
    <property type="project" value="UniProtKB-UniRule"/>
</dbReference>
<dbReference type="PANTHER" id="PTHR31873:SF6">
    <property type="entry name" value="ASPARTATE DEHYDROGENASE DOMAIN-CONTAINING PROTEIN"/>
    <property type="match status" value="1"/>
</dbReference>
<dbReference type="HAMAP" id="MF_01265">
    <property type="entry name" value="NadX"/>
    <property type="match status" value="1"/>
</dbReference>
<dbReference type="GO" id="GO:0009435">
    <property type="term" value="P:NAD+ biosynthetic process"/>
    <property type="evidence" value="ECO:0007669"/>
    <property type="project" value="UniProtKB-UniRule"/>
</dbReference>
<dbReference type="InterPro" id="IPR036291">
    <property type="entry name" value="NAD(P)-bd_dom_sf"/>
</dbReference>
<keyword evidence="4 6" id="KW-0560">Oxidoreductase</keyword>
<dbReference type="Gene3D" id="3.30.360.10">
    <property type="entry name" value="Dihydrodipicolinate Reductase, domain 2"/>
    <property type="match status" value="1"/>
</dbReference>
<dbReference type="Pfam" id="PF01958">
    <property type="entry name" value="Asp_DH_C"/>
    <property type="match status" value="1"/>
</dbReference>
<evidence type="ECO:0000256" key="4">
    <source>
        <dbReference type="ARBA" id="ARBA00023002"/>
    </source>
</evidence>
<dbReference type="InterPro" id="IPR011182">
    <property type="entry name" value="L-Asp_DH"/>
</dbReference>
<comment type="function">
    <text evidence="6">Specifically catalyzes the NAD or NADP-dependent dehydrogenation of L-aspartate to iminoaspartate.</text>
</comment>
<dbReference type="SUPFAM" id="SSF51735">
    <property type="entry name" value="NAD(P)-binding Rossmann-fold domains"/>
    <property type="match status" value="1"/>
</dbReference>
<proteinExistence type="inferred from homology"/>
<evidence type="ECO:0000256" key="5">
    <source>
        <dbReference type="ARBA" id="ARBA00023027"/>
    </source>
</evidence>
<dbReference type="InterPro" id="IPR020626">
    <property type="entry name" value="Asp_DH_prok"/>
</dbReference>
<dbReference type="STRING" id="868131.MSWAN_0861"/>